<accession>A0ABM4CRT8</accession>
<dbReference type="GeneID" id="136086237"/>
<gene>
    <name evidence="2" type="primary">LOC136086237</name>
</gene>
<proteinExistence type="predicted"/>
<dbReference type="RefSeq" id="XP_065664596.1">
    <property type="nucleotide sequence ID" value="XM_065808524.1"/>
</dbReference>
<reference evidence="2" key="1">
    <citation type="submission" date="2025-08" db="UniProtKB">
        <authorList>
            <consortium name="RefSeq"/>
        </authorList>
    </citation>
    <scope>IDENTIFICATION</scope>
</reference>
<organism evidence="1 2">
    <name type="scientific">Hydra vulgaris</name>
    <name type="common">Hydra</name>
    <name type="synonym">Hydra attenuata</name>
    <dbReference type="NCBI Taxonomy" id="6087"/>
    <lineage>
        <taxon>Eukaryota</taxon>
        <taxon>Metazoa</taxon>
        <taxon>Cnidaria</taxon>
        <taxon>Hydrozoa</taxon>
        <taxon>Hydroidolina</taxon>
        <taxon>Anthoathecata</taxon>
        <taxon>Aplanulata</taxon>
        <taxon>Hydridae</taxon>
        <taxon>Hydra</taxon>
    </lineage>
</organism>
<dbReference type="Proteomes" id="UP001652625">
    <property type="component" value="Chromosome 10"/>
</dbReference>
<evidence type="ECO:0000313" key="1">
    <source>
        <dbReference type="Proteomes" id="UP001652625"/>
    </source>
</evidence>
<sequence length="793" mass="91546">MPPKKKIERVDDTFLVGKRNCTIPNNKFATTQEILQYYNFLRKSKPEVKLSFIVGCPNKSGSFSPNCPTSQLHCCIISKLVVPWTRGGFEVITTQKLRIKVKKMVQDWMKLKSLSKRNNAAEVKKRKNFKENMKKVFWIGENPLNMIEKIRKDRLRSQNDKEEDIAFLKDQLEERKGKLGGLDKRFQYSLKRKYKSKCSYNKLNNVSDTDSENSLSSFNTNKSNSSDSEFEIKSYIDPTNSVNLPKDILHRTAHTAVGEGLTPHQHTAILSSIIVNSGGCMSEFVCSKSSSYRAAENAVVMGANEIRDHIKSIYKSSNSLITIHFDGKIVKELTEGKQFSKDRLAVLARIKGQTELLGIPVIDSGSGEHQKEAIEELISNFGLEDKVQCLCFDTTSANTGKAKGACSRIIVHLQRPMLLTACRHHIFERHVTPFWELYPSSHTSGPENKLFKLLKNHWNDLDTENQDLKRLSTPVDSWINEQRLSAIQFCRYIISTKVFKKDGKFRKDYQELAELTLMVLSHTDRFKLHNPGAVHHARFMGKSLFYLKLFLLMEKIPEINEESKDEITEMTKFLSIFYTEWFLRAELSSTAPTQDMKAYWQMKRFEELNKAGAQAVSESIIRHTWYLDPYLVIIAIADQKCKERSNMAKRLFSLKRPSIEEYSLERQVLDKNILKNLNFSQDEPPSLVPLVTEKSWLIFDMLGHGKAEVQWMKLPAEYWILNDFYQEFETAIMNLDVVNDCSERTVKLVQQLVNKAHSEEKRQDTFLFTHVYKRNRNGRKKLDHAKAALNSII</sequence>
<name>A0ABM4CRT8_HYDVU</name>
<evidence type="ECO:0000313" key="2">
    <source>
        <dbReference type="RefSeq" id="XP_065664596.1"/>
    </source>
</evidence>
<dbReference type="PANTHER" id="PTHR46113:SF1">
    <property type="entry name" value="PEPTIDASE M17 LEUCYL AMINOPEPTIDASE N-TERMINAL DOMAIN-CONTAINING PROTEIN"/>
    <property type="match status" value="1"/>
</dbReference>
<protein>
    <submittedName>
        <fullName evidence="2">Uncharacterized protein LOC136086237</fullName>
    </submittedName>
</protein>
<dbReference type="PANTHER" id="PTHR46113">
    <property type="entry name" value="SNAC DOMAIN-CONTAINING PROTEIN"/>
    <property type="match status" value="1"/>
</dbReference>
<keyword evidence="1" id="KW-1185">Reference proteome</keyword>